<dbReference type="Proteomes" id="UP001165960">
    <property type="component" value="Unassembled WGS sequence"/>
</dbReference>
<proteinExistence type="predicted"/>
<sequence length="126" mass="13962">MKLTLAFTLLSLVYSKQCPVPTDGCGPILTDPTKEMEVFATFYSEPLYKGENTTRTIKGYFGCLNDVPPYIIRSITSTHSFKVVLHFGRDCAGHVLQEYQGGSPDIDPTLGCPSSIFIKFHRFGSC</sequence>
<gene>
    <name evidence="1" type="ORF">DSO57_1038592</name>
</gene>
<protein>
    <submittedName>
        <fullName evidence="1">Uncharacterized protein</fullName>
    </submittedName>
</protein>
<keyword evidence="2" id="KW-1185">Reference proteome</keyword>
<evidence type="ECO:0000313" key="2">
    <source>
        <dbReference type="Proteomes" id="UP001165960"/>
    </source>
</evidence>
<accession>A0ACC2TXA6</accession>
<comment type="caution">
    <text evidence="1">The sequence shown here is derived from an EMBL/GenBank/DDBJ whole genome shotgun (WGS) entry which is preliminary data.</text>
</comment>
<reference evidence="1" key="1">
    <citation type="submission" date="2022-04" db="EMBL/GenBank/DDBJ databases">
        <title>Genome of the entomopathogenic fungus Entomophthora muscae.</title>
        <authorList>
            <person name="Elya C."/>
            <person name="Lovett B.R."/>
            <person name="Lee E."/>
            <person name="Macias A.M."/>
            <person name="Hajek A.E."/>
            <person name="De Bivort B.L."/>
            <person name="Kasson M.T."/>
            <person name="De Fine Licht H.H."/>
            <person name="Stajich J.E."/>
        </authorList>
    </citation>
    <scope>NUCLEOTIDE SEQUENCE</scope>
    <source>
        <strain evidence="1">Berkeley</strain>
    </source>
</reference>
<evidence type="ECO:0000313" key="1">
    <source>
        <dbReference type="EMBL" id="KAJ9079137.1"/>
    </source>
</evidence>
<name>A0ACC2TXA6_9FUNG</name>
<dbReference type="EMBL" id="QTSX02001926">
    <property type="protein sequence ID" value="KAJ9079137.1"/>
    <property type="molecule type" value="Genomic_DNA"/>
</dbReference>
<organism evidence="1 2">
    <name type="scientific">Entomophthora muscae</name>
    <dbReference type="NCBI Taxonomy" id="34485"/>
    <lineage>
        <taxon>Eukaryota</taxon>
        <taxon>Fungi</taxon>
        <taxon>Fungi incertae sedis</taxon>
        <taxon>Zoopagomycota</taxon>
        <taxon>Entomophthoromycotina</taxon>
        <taxon>Entomophthoromycetes</taxon>
        <taxon>Entomophthorales</taxon>
        <taxon>Entomophthoraceae</taxon>
        <taxon>Entomophthora</taxon>
    </lineage>
</organism>